<dbReference type="Pfam" id="PF16858">
    <property type="entry name" value="CNDH2_C"/>
    <property type="match status" value="1"/>
</dbReference>
<dbReference type="GO" id="GO:0000796">
    <property type="term" value="C:condensin complex"/>
    <property type="evidence" value="ECO:0007669"/>
    <property type="project" value="TreeGrafter"/>
</dbReference>
<evidence type="ECO:0000259" key="9">
    <source>
        <dbReference type="Pfam" id="PF16858"/>
    </source>
</evidence>
<dbReference type="PANTHER" id="PTHR14324:SF3">
    <property type="entry name" value="CONDENSIN-2 COMPLEX SUBUNIT H2"/>
    <property type="match status" value="1"/>
</dbReference>
<feature type="domain" description="Condensin II complex subunit H2 middle" evidence="10">
    <location>
        <begin position="205"/>
        <end position="328"/>
    </location>
</feature>
<dbReference type="GO" id="GO:0003682">
    <property type="term" value="F:chromatin binding"/>
    <property type="evidence" value="ECO:0007669"/>
    <property type="project" value="TreeGrafter"/>
</dbReference>
<feature type="domain" description="Condensin-2 complex subunit H2 C-terminal" evidence="9">
    <location>
        <begin position="490"/>
        <end position="625"/>
    </location>
</feature>
<feature type="region of interest" description="Disordered" evidence="7">
    <location>
        <begin position="240"/>
        <end position="276"/>
    </location>
</feature>
<dbReference type="EMBL" id="CAADRP010001996">
    <property type="protein sequence ID" value="VFU58679.1"/>
    <property type="molecule type" value="Genomic_DNA"/>
</dbReference>
<feature type="compositionally biased region" description="Acidic residues" evidence="7">
    <location>
        <begin position="319"/>
        <end position="328"/>
    </location>
</feature>
<evidence type="ECO:0000256" key="5">
    <source>
        <dbReference type="ARBA" id="ARBA00023242"/>
    </source>
</evidence>
<dbReference type="InterPro" id="IPR031737">
    <property type="entry name" value="CNDH2_C"/>
</dbReference>
<feature type="compositionally biased region" description="Basic and acidic residues" evidence="7">
    <location>
        <begin position="465"/>
        <end position="485"/>
    </location>
</feature>
<protein>
    <recommendedName>
        <fullName evidence="3">Condensin-2 complex subunit H2</fullName>
    </recommendedName>
    <alternativeName>
        <fullName evidence="6">Non-SMC condensin II complex subunit H2</fullName>
    </alternativeName>
</protein>
<gene>
    <name evidence="11" type="ORF">SVIM_LOCUS429398</name>
</gene>
<comment type="subcellular location">
    <subcellularLocation>
        <location evidence="1">Nucleus</location>
    </subcellularLocation>
</comment>
<dbReference type="GO" id="GO:0010032">
    <property type="term" value="P:meiotic chromosome condensation"/>
    <property type="evidence" value="ECO:0007669"/>
    <property type="project" value="TreeGrafter"/>
</dbReference>
<evidence type="ECO:0000256" key="1">
    <source>
        <dbReference type="ARBA" id="ARBA00004123"/>
    </source>
</evidence>
<comment type="similarity">
    <text evidence="2">Belongs to the CND2 H2 (condensin-2 subunit 2) family.</text>
</comment>
<dbReference type="InterPro" id="IPR009378">
    <property type="entry name" value="H2_N"/>
</dbReference>
<evidence type="ECO:0000256" key="4">
    <source>
        <dbReference type="ARBA" id="ARBA00023067"/>
    </source>
</evidence>
<dbReference type="GO" id="GO:0051306">
    <property type="term" value="P:mitotic sister chromatid separation"/>
    <property type="evidence" value="ECO:0007669"/>
    <property type="project" value="TreeGrafter"/>
</dbReference>
<dbReference type="Pfam" id="PF16869">
    <property type="entry name" value="CNDH2_M"/>
    <property type="match status" value="1"/>
</dbReference>
<sequence length="677" mass="75750">MTNNKEEDNKYHTVQAERDLEANWEVDLSKKLEDYLLKICSGEIAGSEEDSNINFAEAALLLQGSVQVYSRKVEYLYSLVLHALDFLSQKRQQQEQSEGTYFQTKQSGSCAVSDEVNDQFWVSDDVPVEARNCLDSSTRKDTSFYQFVKPPANLVVLEGDCLDTSGDGGELESYLVLHVLSLYSILSFMLPTQSKSLVFSPTWLQLATNDLYQDFILLDPCDALAINDFLKAEGTAKAQNGPYRGSTIRKTFQSPTRHSGGTAHKPSPGKNWDANPIPSPVAGCSFGVNDCKIRPDSPVYDNFDKNPGFDMEDRYSESENAEDSDDNDDPWKPLNPHEPGNLKVKPFKKAVKAFRRNGLKSAEKTSITALFPLARMHGTICPDLAKIWEARQNKFGKHGNTQYPTLFEKLRQSFTNEGHDIPDTFGTSGNDNEDSAYDTGIPDFGQPDEEISENMKEDLAPPLHGEHDDDTTHFDTYKDFGHGDQRSQSSLEDLCRSHLDALLANIAETEKQTELAARISSWKQKIEQNLEEQDSHPPFDIHAYGGRIVGKLSLETDSKKHVMAFTDVVKGQEKHDVARTFSALLQLVNNGEVDLDGIQANTESFCYTAVNPFHVRLVGHKKEQEGRQFQLPKKRVKSPVRKGGPKLGKNGNSRCTPEGKKRRRSRVVESVDLHSAG</sequence>
<dbReference type="PANTHER" id="PTHR14324">
    <property type="entry name" value="CONDENSIN-2 COMPLEX SUBUNIT H2"/>
    <property type="match status" value="1"/>
</dbReference>
<dbReference type="InterPro" id="IPR031719">
    <property type="entry name" value="H2_M"/>
</dbReference>
<feature type="region of interest" description="Disordered" evidence="7">
    <location>
        <begin position="624"/>
        <end position="677"/>
    </location>
</feature>
<evidence type="ECO:0000256" key="2">
    <source>
        <dbReference type="ARBA" id="ARBA00007844"/>
    </source>
</evidence>
<organism evidence="11">
    <name type="scientific">Salix viminalis</name>
    <name type="common">Common osier</name>
    <name type="synonym">Basket willow</name>
    <dbReference type="NCBI Taxonomy" id="40686"/>
    <lineage>
        <taxon>Eukaryota</taxon>
        <taxon>Viridiplantae</taxon>
        <taxon>Streptophyta</taxon>
        <taxon>Embryophyta</taxon>
        <taxon>Tracheophyta</taxon>
        <taxon>Spermatophyta</taxon>
        <taxon>Magnoliopsida</taxon>
        <taxon>eudicotyledons</taxon>
        <taxon>Gunneridae</taxon>
        <taxon>Pentapetalae</taxon>
        <taxon>rosids</taxon>
        <taxon>fabids</taxon>
        <taxon>Malpighiales</taxon>
        <taxon>Salicaceae</taxon>
        <taxon>Saliceae</taxon>
        <taxon>Salix</taxon>
    </lineage>
</organism>
<dbReference type="Pfam" id="PF06278">
    <property type="entry name" value="CNDH2_N"/>
    <property type="match status" value="1"/>
</dbReference>
<evidence type="ECO:0000313" key="11">
    <source>
        <dbReference type="EMBL" id="VFU58679.1"/>
    </source>
</evidence>
<feature type="domain" description="Condensin II complex subunit H2 N-terminal" evidence="8">
    <location>
        <begin position="10"/>
        <end position="127"/>
    </location>
</feature>
<dbReference type="GO" id="GO:0005634">
    <property type="term" value="C:nucleus"/>
    <property type="evidence" value="ECO:0007669"/>
    <property type="project" value="UniProtKB-SubCell"/>
</dbReference>
<keyword evidence="4" id="KW-0226">DNA condensation</keyword>
<evidence type="ECO:0000256" key="6">
    <source>
        <dbReference type="ARBA" id="ARBA00030479"/>
    </source>
</evidence>
<evidence type="ECO:0000259" key="8">
    <source>
        <dbReference type="Pfam" id="PF06278"/>
    </source>
</evidence>
<name>A0A6N2MW17_SALVM</name>
<feature type="region of interest" description="Disordered" evidence="7">
    <location>
        <begin position="465"/>
        <end position="487"/>
    </location>
</feature>
<feature type="region of interest" description="Disordered" evidence="7">
    <location>
        <begin position="297"/>
        <end position="343"/>
    </location>
</feature>
<accession>A0A6N2MW17</accession>
<dbReference type="AlphaFoldDB" id="A0A6N2MW17"/>
<feature type="compositionally biased region" description="Basic and acidic residues" evidence="7">
    <location>
        <begin position="666"/>
        <end position="677"/>
    </location>
</feature>
<reference evidence="11" key="1">
    <citation type="submission" date="2019-03" db="EMBL/GenBank/DDBJ databases">
        <authorList>
            <person name="Mank J."/>
            <person name="Almeida P."/>
        </authorList>
    </citation>
    <scope>NUCLEOTIDE SEQUENCE</scope>
    <source>
        <strain evidence="11">78183</strain>
    </source>
</reference>
<proteinExistence type="inferred from homology"/>
<dbReference type="InterPro" id="IPR031739">
    <property type="entry name" value="Ncaph2"/>
</dbReference>
<evidence type="ECO:0000259" key="10">
    <source>
        <dbReference type="Pfam" id="PF16869"/>
    </source>
</evidence>
<keyword evidence="5" id="KW-0539">Nucleus</keyword>
<feature type="compositionally biased region" description="Polar residues" evidence="7">
    <location>
        <begin position="248"/>
        <end position="259"/>
    </location>
</feature>
<evidence type="ECO:0000256" key="7">
    <source>
        <dbReference type="SAM" id="MobiDB-lite"/>
    </source>
</evidence>
<evidence type="ECO:0000256" key="3">
    <source>
        <dbReference type="ARBA" id="ARBA00016903"/>
    </source>
</evidence>
<feature type="compositionally biased region" description="Basic residues" evidence="7">
    <location>
        <begin position="632"/>
        <end position="644"/>
    </location>
</feature>